<gene>
    <name evidence="2" type="ORF">SDC9_119721</name>
</gene>
<dbReference type="AlphaFoldDB" id="A0A645C5A9"/>
<evidence type="ECO:0000256" key="1">
    <source>
        <dbReference type="SAM" id="MobiDB-lite"/>
    </source>
</evidence>
<sequence>MNDFKLKKWMDKGVRQNDPVEGNRTGDGCSGIIGPEERFGS</sequence>
<comment type="caution">
    <text evidence="2">The sequence shown here is derived from an EMBL/GenBank/DDBJ whole genome shotgun (WGS) entry which is preliminary data.</text>
</comment>
<feature type="region of interest" description="Disordered" evidence="1">
    <location>
        <begin position="15"/>
        <end position="41"/>
    </location>
</feature>
<proteinExistence type="predicted"/>
<organism evidence="2">
    <name type="scientific">bioreactor metagenome</name>
    <dbReference type="NCBI Taxonomy" id="1076179"/>
    <lineage>
        <taxon>unclassified sequences</taxon>
        <taxon>metagenomes</taxon>
        <taxon>ecological metagenomes</taxon>
    </lineage>
</organism>
<accession>A0A645C5A9</accession>
<name>A0A645C5A9_9ZZZZ</name>
<protein>
    <submittedName>
        <fullName evidence="2">Uncharacterized protein</fullName>
    </submittedName>
</protein>
<reference evidence="2" key="1">
    <citation type="submission" date="2019-08" db="EMBL/GenBank/DDBJ databases">
        <authorList>
            <person name="Kucharzyk K."/>
            <person name="Murdoch R.W."/>
            <person name="Higgins S."/>
            <person name="Loffler F."/>
        </authorList>
    </citation>
    <scope>NUCLEOTIDE SEQUENCE</scope>
</reference>
<dbReference type="EMBL" id="VSSQ01024928">
    <property type="protein sequence ID" value="MPM72745.1"/>
    <property type="molecule type" value="Genomic_DNA"/>
</dbReference>
<evidence type="ECO:0000313" key="2">
    <source>
        <dbReference type="EMBL" id="MPM72745.1"/>
    </source>
</evidence>